<dbReference type="InterPro" id="IPR021109">
    <property type="entry name" value="Peptidase_aspartic_dom_sf"/>
</dbReference>
<evidence type="ECO:0000313" key="8">
    <source>
        <dbReference type="EMBL" id="RKO94865.1"/>
    </source>
</evidence>
<evidence type="ECO:0000256" key="4">
    <source>
        <dbReference type="ARBA" id="ARBA00022670"/>
    </source>
</evidence>
<dbReference type="Proteomes" id="UP000268535">
    <property type="component" value="Unassembled WGS sequence"/>
</dbReference>
<dbReference type="EMBL" id="ML014083">
    <property type="protein sequence ID" value="RKO94865.1"/>
    <property type="molecule type" value="Genomic_DNA"/>
</dbReference>
<dbReference type="InterPro" id="IPR000626">
    <property type="entry name" value="Ubiquitin-like_dom"/>
</dbReference>
<dbReference type="Gene3D" id="3.10.20.90">
    <property type="entry name" value="Phosphatidylinositol 3-kinase Catalytic Subunit, Chain A, domain 1"/>
    <property type="match status" value="1"/>
</dbReference>
<comment type="function">
    <text evidence="1">Probable aspartic protease. May be involved in the regulation of exocytosis. Acts as a linker between the 19S proteasome and polyubiquitinated proteins via UBA domain interactions with ubiquitin for their subsequent degradation. Required for S-phase checkpoint control.</text>
</comment>
<reference evidence="9" key="1">
    <citation type="journal article" date="2018" name="Nat. Microbiol.">
        <title>Leveraging single-cell genomics to expand the fungal tree of life.</title>
        <authorList>
            <person name="Ahrendt S.R."/>
            <person name="Quandt C.A."/>
            <person name="Ciobanu D."/>
            <person name="Clum A."/>
            <person name="Salamov A."/>
            <person name="Andreopoulos B."/>
            <person name="Cheng J.F."/>
            <person name="Woyke T."/>
            <person name="Pelin A."/>
            <person name="Henrissat B."/>
            <person name="Reynolds N.K."/>
            <person name="Benny G.L."/>
            <person name="Smith M.E."/>
            <person name="James T.Y."/>
            <person name="Grigoriev I.V."/>
        </authorList>
    </citation>
    <scope>NUCLEOTIDE SEQUENCE [LARGE SCALE GENOMIC DNA]</scope>
    <source>
        <strain evidence="9">ATCC 52028</strain>
    </source>
</reference>
<keyword evidence="6" id="KW-0378">Hydrolase</keyword>
<dbReference type="PROSITE" id="PS50053">
    <property type="entry name" value="UBIQUITIN_2"/>
    <property type="match status" value="1"/>
</dbReference>
<dbReference type="PANTHER" id="PTHR15397:SF3">
    <property type="entry name" value="DNA DAMAGE INDUCIBLE 1 HOMOLOG 2"/>
    <property type="match status" value="1"/>
</dbReference>
<protein>
    <recommendedName>
        <fullName evidence="7">Ubiquitin-like domain-containing protein</fullName>
    </recommendedName>
</protein>
<evidence type="ECO:0000256" key="2">
    <source>
        <dbReference type="ARBA" id="ARBA00009136"/>
    </source>
</evidence>
<evidence type="ECO:0000256" key="5">
    <source>
        <dbReference type="ARBA" id="ARBA00022750"/>
    </source>
</evidence>
<dbReference type="InterPro" id="IPR033882">
    <property type="entry name" value="DDI1_N"/>
</dbReference>
<dbReference type="Pfam" id="PF09668">
    <property type="entry name" value="Asp_protease"/>
    <property type="match status" value="1"/>
</dbReference>
<dbReference type="AlphaFoldDB" id="A0A4P9WR26"/>
<sequence>MQLSITNDEGDIHSLELTPASTLEVLKAAIEKEMKIPSRFIEIIFNGDRLDGNDKTLSEFKIVEHSILLVRRNMSGTSAGSADPFSPEAQLAIAEAIRRRNVAHNLEAAMEYHPESFGRVTMLYVPVEVNKTKIPAFVDSGAQATI</sequence>
<accession>A0A4P9WR26</accession>
<keyword evidence="5" id="KW-0064">Aspartyl protease</keyword>
<evidence type="ECO:0000259" key="7">
    <source>
        <dbReference type="PROSITE" id="PS50053"/>
    </source>
</evidence>
<dbReference type="SUPFAM" id="SSF50630">
    <property type="entry name" value="Acid proteases"/>
    <property type="match status" value="1"/>
</dbReference>
<feature type="non-terminal residue" evidence="8">
    <location>
        <position position="146"/>
    </location>
</feature>
<comment type="subunit">
    <text evidence="3">Binds ubiquitin and polyubiquitinated proteins.</text>
</comment>
<evidence type="ECO:0000256" key="3">
    <source>
        <dbReference type="ARBA" id="ARBA00011128"/>
    </source>
</evidence>
<gene>
    <name evidence="8" type="ORF">CAUPRSCDRAFT_9644</name>
</gene>
<dbReference type="GO" id="GO:0006508">
    <property type="term" value="P:proteolysis"/>
    <property type="evidence" value="ECO:0007669"/>
    <property type="project" value="UniProtKB-KW"/>
</dbReference>
<dbReference type="InterPro" id="IPR019103">
    <property type="entry name" value="Peptidase_aspartic_DDI1-type"/>
</dbReference>
<evidence type="ECO:0000256" key="6">
    <source>
        <dbReference type="ARBA" id="ARBA00022801"/>
    </source>
</evidence>
<dbReference type="SUPFAM" id="SSF54236">
    <property type="entry name" value="Ubiquitin-like"/>
    <property type="match status" value="1"/>
</dbReference>
<keyword evidence="4" id="KW-0645">Protease</keyword>
<evidence type="ECO:0000313" key="9">
    <source>
        <dbReference type="Proteomes" id="UP000268535"/>
    </source>
</evidence>
<dbReference type="SMART" id="SM00213">
    <property type="entry name" value="UBQ"/>
    <property type="match status" value="1"/>
</dbReference>
<dbReference type="Pfam" id="PF00240">
    <property type="entry name" value="ubiquitin"/>
    <property type="match status" value="1"/>
</dbReference>
<dbReference type="CDD" id="cd01796">
    <property type="entry name" value="Ubl_Ddi1_like"/>
    <property type="match status" value="1"/>
</dbReference>
<comment type="similarity">
    <text evidence="2">Belongs to the DDI1 family.</text>
</comment>
<evidence type="ECO:0000256" key="1">
    <source>
        <dbReference type="ARBA" id="ARBA00003231"/>
    </source>
</evidence>
<organism evidence="8 9">
    <name type="scientific">Caulochytrium protostelioides</name>
    <dbReference type="NCBI Taxonomy" id="1555241"/>
    <lineage>
        <taxon>Eukaryota</taxon>
        <taxon>Fungi</taxon>
        <taxon>Fungi incertae sedis</taxon>
        <taxon>Chytridiomycota</taxon>
        <taxon>Chytridiomycota incertae sedis</taxon>
        <taxon>Chytridiomycetes</taxon>
        <taxon>Caulochytriales</taxon>
        <taxon>Caulochytriaceae</taxon>
        <taxon>Caulochytrium</taxon>
    </lineage>
</organism>
<feature type="domain" description="Ubiquitin-like" evidence="7">
    <location>
        <begin position="1"/>
        <end position="77"/>
    </location>
</feature>
<dbReference type="Gene3D" id="2.40.70.10">
    <property type="entry name" value="Acid Proteases"/>
    <property type="match status" value="1"/>
</dbReference>
<proteinExistence type="inferred from homology"/>
<name>A0A4P9WR26_9FUNG</name>
<dbReference type="InterPro" id="IPR029071">
    <property type="entry name" value="Ubiquitin-like_domsf"/>
</dbReference>
<dbReference type="GO" id="GO:0004190">
    <property type="term" value="F:aspartic-type endopeptidase activity"/>
    <property type="evidence" value="ECO:0007669"/>
    <property type="project" value="UniProtKB-KW"/>
</dbReference>
<dbReference type="PANTHER" id="PTHR15397">
    <property type="entry name" value="SODIUM-GLUCOSE COTRANSPORTER REGULATORY PROTEIN -RELATED"/>
    <property type="match status" value="1"/>
</dbReference>